<proteinExistence type="predicted"/>
<dbReference type="EMBL" id="BEGY01000088">
    <property type="protein sequence ID" value="GAX82893.1"/>
    <property type="molecule type" value="Genomic_DNA"/>
</dbReference>
<dbReference type="AlphaFoldDB" id="A0A250XIM8"/>
<evidence type="ECO:0000313" key="3">
    <source>
        <dbReference type="Proteomes" id="UP000232323"/>
    </source>
</evidence>
<keyword evidence="3" id="KW-1185">Reference proteome</keyword>
<feature type="compositionally biased region" description="Low complexity" evidence="1">
    <location>
        <begin position="80"/>
        <end position="95"/>
    </location>
</feature>
<gene>
    <name evidence="2" type="ORF">CEUSTIGMA_g10319.t1</name>
</gene>
<evidence type="ECO:0000313" key="2">
    <source>
        <dbReference type="EMBL" id="GAX82893.1"/>
    </source>
</evidence>
<organism evidence="2 3">
    <name type="scientific">Chlamydomonas eustigma</name>
    <dbReference type="NCBI Taxonomy" id="1157962"/>
    <lineage>
        <taxon>Eukaryota</taxon>
        <taxon>Viridiplantae</taxon>
        <taxon>Chlorophyta</taxon>
        <taxon>core chlorophytes</taxon>
        <taxon>Chlorophyceae</taxon>
        <taxon>CS clade</taxon>
        <taxon>Chlamydomonadales</taxon>
        <taxon>Chlamydomonadaceae</taxon>
        <taxon>Chlamydomonas</taxon>
    </lineage>
</organism>
<evidence type="ECO:0000256" key="1">
    <source>
        <dbReference type="SAM" id="MobiDB-lite"/>
    </source>
</evidence>
<feature type="region of interest" description="Disordered" evidence="1">
    <location>
        <begin position="386"/>
        <end position="415"/>
    </location>
</feature>
<comment type="caution">
    <text evidence="2">The sequence shown here is derived from an EMBL/GenBank/DDBJ whole genome shotgun (WGS) entry which is preliminary data.</text>
</comment>
<feature type="region of interest" description="Disordered" evidence="1">
    <location>
        <begin position="80"/>
        <end position="106"/>
    </location>
</feature>
<dbReference type="Proteomes" id="UP000232323">
    <property type="component" value="Unassembled WGS sequence"/>
</dbReference>
<accession>A0A250XIM8</accession>
<sequence length="455" mass="49101">MLKQFLGCFTRKTEVAQTSAGSHTSRDLNLHPDNSQYLKHQITSLNSQPKNDDQKVKLVCDTGVGPLSVKVEYKCRQETWSDPSCSTSSSRTIQTEAPATSSPWKHASSEGLKISLDSQPLAEIPWKDSELSCQNLGTCPEKGESHQVELSQDTGGLSAAAIALTAASSLANASPIFGCSQQSAAPQMICCPRVVMRTQEANCVAPPVTLQPHVISRLSSTWKHPTSHRSTPMILTFQSSSPPPPTVVISLQQFRTIWRDHQTRALSGNDELFAEGAFHRNSGSSCNEGAGSGTEYSHKARGINMLGTTGEKVPARGTPLHVLRPGHARPGGTHADVVNAGRGSGNYGSNRNKRNVALAKWEEEQEEERSCREATLEYLKQAVSSRDNSGLSRGARTVLGDTSRGAASLTSSLHPSRTGNVFESYVTHEDYTQRSIMGVDADATTLLTPKVDHGR</sequence>
<protein>
    <submittedName>
        <fullName evidence="2">Uncharacterized protein</fullName>
    </submittedName>
</protein>
<reference evidence="2 3" key="1">
    <citation type="submission" date="2017-08" db="EMBL/GenBank/DDBJ databases">
        <title>Acidophilic green algal genome provides insights into adaptation to an acidic environment.</title>
        <authorList>
            <person name="Hirooka S."/>
            <person name="Hirose Y."/>
            <person name="Kanesaki Y."/>
            <person name="Higuchi S."/>
            <person name="Fujiwara T."/>
            <person name="Onuma R."/>
            <person name="Era A."/>
            <person name="Ohbayashi R."/>
            <person name="Uzuka A."/>
            <person name="Nozaki H."/>
            <person name="Yoshikawa H."/>
            <person name="Miyagishima S.Y."/>
        </authorList>
    </citation>
    <scope>NUCLEOTIDE SEQUENCE [LARGE SCALE GENOMIC DNA]</scope>
    <source>
        <strain evidence="2 3">NIES-2499</strain>
    </source>
</reference>
<name>A0A250XIM8_9CHLO</name>